<proteinExistence type="predicted"/>
<reference evidence="1" key="1">
    <citation type="submission" date="2020-06" db="EMBL/GenBank/DDBJ databases">
        <title>WGS assembly of Ceratodon purpureus strain R40.</title>
        <authorList>
            <person name="Carey S.B."/>
            <person name="Jenkins J."/>
            <person name="Shu S."/>
            <person name="Lovell J.T."/>
            <person name="Sreedasyam A."/>
            <person name="Maumus F."/>
            <person name="Tiley G.P."/>
            <person name="Fernandez-Pozo N."/>
            <person name="Barry K."/>
            <person name="Chen C."/>
            <person name="Wang M."/>
            <person name="Lipzen A."/>
            <person name="Daum C."/>
            <person name="Saski C.A."/>
            <person name="Payton A.C."/>
            <person name="Mcbreen J.C."/>
            <person name="Conrad R.E."/>
            <person name="Kollar L.M."/>
            <person name="Olsson S."/>
            <person name="Huttunen S."/>
            <person name="Landis J.B."/>
            <person name="Wickett N.J."/>
            <person name="Johnson M.G."/>
            <person name="Rensing S.A."/>
            <person name="Grimwood J."/>
            <person name="Schmutz J."/>
            <person name="Mcdaniel S.F."/>
        </authorList>
    </citation>
    <scope>NUCLEOTIDE SEQUENCE</scope>
    <source>
        <strain evidence="1">R40</strain>
    </source>
</reference>
<name>A0A8T0HQT2_CERPU</name>
<dbReference type="EMBL" id="CM026426">
    <property type="protein sequence ID" value="KAG0573302.1"/>
    <property type="molecule type" value="Genomic_DNA"/>
</dbReference>
<keyword evidence="2" id="KW-1185">Reference proteome</keyword>
<evidence type="ECO:0000313" key="2">
    <source>
        <dbReference type="Proteomes" id="UP000822688"/>
    </source>
</evidence>
<protein>
    <submittedName>
        <fullName evidence="1">Uncharacterized protein</fullName>
    </submittedName>
</protein>
<gene>
    <name evidence="1" type="ORF">KC19_VG166800</name>
</gene>
<dbReference type="AlphaFoldDB" id="A0A8T0HQT2"/>
<comment type="caution">
    <text evidence="1">The sequence shown here is derived from an EMBL/GenBank/DDBJ whole genome shotgun (WGS) entry which is preliminary data.</text>
</comment>
<evidence type="ECO:0000313" key="1">
    <source>
        <dbReference type="EMBL" id="KAG0573302.1"/>
    </source>
</evidence>
<organism evidence="1 2">
    <name type="scientific">Ceratodon purpureus</name>
    <name type="common">Fire moss</name>
    <name type="synonym">Dicranum purpureum</name>
    <dbReference type="NCBI Taxonomy" id="3225"/>
    <lineage>
        <taxon>Eukaryota</taxon>
        <taxon>Viridiplantae</taxon>
        <taxon>Streptophyta</taxon>
        <taxon>Embryophyta</taxon>
        <taxon>Bryophyta</taxon>
        <taxon>Bryophytina</taxon>
        <taxon>Bryopsida</taxon>
        <taxon>Dicranidae</taxon>
        <taxon>Pseudoditrichales</taxon>
        <taxon>Ditrichaceae</taxon>
        <taxon>Ceratodon</taxon>
    </lineage>
</organism>
<dbReference type="Proteomes" id="UP000822688">
    <property type="component" value="Chromosome V"/>
</dbReference>
<sequence length="109" mass="12496">MTISGEIVTRSDLGQMVTSQHPGLENTNCPFLLSMDMSKIVARSYLDQLVTTQRLEVEVANYWFLLAEDMRESEERVKFSRLWLGSVPYYVSSEGCARDAGENLEYYDL</sequence>
<accession>A0A8T0HQT2</accession>